<dbReference type="Proteomes" id="UP000262583">
    <property type="component" value="Chromosome"/>
</dbReference>
<protein>
    <recommendedName>
        <fullName evidence="4">OB domain-containing protein</fullName>
    </recommendedName>
</protein>
<evidence type="ECO:0008006" key="4">
    <source>
        <dbReference type="Google" id="ProtNLM"/>
    </source>
</evidence>
<reference evidence="2 3" key="1">
    <citation type="submission" date="2018-05" db="EMBL/GenBank/DDBJ databases">
        <title>A metagenomic window into the 2 km-deep terrestrial subsurface aquifer revealed taxonomically and functionally diverse microbial community comprising novel uncultured bacterial lineages.</title>
        <authorList>
            <person name="Kadnikov V.V."/>
            <person name="Mardanov A.V."/>
            <person name="Beletsky A.V."/>
            <person name="Banks D."/>
            <person name="Pimenov N.V."/>
            <person name="Frank Y.A."/>
            <person name="Karnachuk O.V."/>
            <person name="Ravin N.V."/>
        </authorList>
    </citation>
    <scope>NUCLEOTIDE SEQUENCE [LARGE SCALE GENOMIC DNA]</scope>
    <source>
        <strain evidence="2">BY</strain>
    </source>
</reference>
<gene>
    <name evidence="2" type="ORF">BRCON_0186</name>
</gene>
<organism evidence="2 3">
    <name type="scientific">Sumerlaea chitinivorans</name>
    <dbReference type="NCBI Taxonomy" id="2250252"/>
    <lineage>
        <taxon>Bacteria</taxon>
        <taxon>Candidatus Sumerlaeota</taxon>
        <taxon>Candidatus Sumerlaeia</taxon>
        <taxon>Candidatus Sumerlaeales</taxon>
        <taxon>Candidatus Sumerlaeaceae</taxon>
        <taxon>Candidatus Sumerlaea</taxon>
    </lineage>
</organism>
<dbReference type="Pfam" id="PF13899">
    <property type="entry name" value="Thioredoxin_7"/>
    <property type="match status" value="1"/>
</dbReference>
<sequence>MKRVGLILTAVWIIQASVFQAQQSPAPPFDVSVIQPLGELTKSFIGTEVTIEGNVVNYTPSWKETAPHSLVLKDNTGSLRVVIWPDTWNQIPFHDQLKVGAQVTARVLIAEYRGQLQGQVKKPANIVLGLVKPLPSPTASVGTGPTPPIQAPPLTWQKDIPTALDLAKKQKKKILVFFANPDSENSNYVEKRILEDPRVRAAIANSWLTVKCDMRTDAELARQLQAFRAGTLGFYKSDGTPLRPHLVPRTADELLEALK</sequence>
<dbReference type="Gene3D" id="2.40.50.140">
    <property type="entry name" value="Nucleic acid-binding proteins"/>
    <property type="match status" value="1"/>
</dbReference>
<dbReference type="KEGG" id="schv:BRCON_0186"/>
<feature type="signal peptide" evidence="1">
    <location>
        <begin position="1"/>
        <end position="21"/>
    </location>
</feature>
<dbReference type="SUPFAM" id="SSF52833">
    <property type="entry name" value="Thioredoxin-like"/>
    <property type="match status" value="1"/>
</dbReference>
<accession>A0A2Z4Y2N7</accession>
<keyword evidence="1" id="KW-0732">Signal</keyword>
<evidence type="ECO:0000313" key="3">
    <source>
        <dbReference type="Proteomes" id="UP000262583"/>
    </source>
</evidence>
<evidence type="ECO:0000256" key="1">
    <source>
        <dbReference type="SAM" id="SignalP"/>
    </source>
</evidence>
<dbReference type="SUPFAM" id="SSF50249">
    <property type="entry name" value="Nucleic acid-binding proteins"/>
    <property type="match status" value="1"/>
</dbReference>
<dbReference type="InterPro" id="IPR012340">
    <property type="entry name" value="NA-bd_OB-fold"/>
</dbReference>
<dbReference type="Gene3D" id="3.40.30.10">
    <property type="entry name" value="Glutaredoxin"/>
    <property type="match status" value="1"/>
</dbReference>
<dbReference type="AlphaFoldDB" id="A0A2Z4Y2N7"/>
<evidence type="ECO:0000313" key="2">
    <source>
        <dbReference type="EMBL" id="AXA34963.1"/>
    </source>
</evidence>
<feature type="chain" id="PRO_5016324981" description="OB domain-containing protein" evidence="1">
    <location>
        <begin position="22"/>
        <end position="259"/>
    </location>
</feature>
<dbReference type="EMBL" id="CP030759">
    <property type="protein sequence ID" value="AXA34963.1"/>
    <property type="molecule type" value="Genomic_DNA"/>
</dbReference>
<name>A0A2Z4Y2N7_SUMC1</name>
<dbReference type="InterPro" id="IPR036249">
    <property type="entry name" value="Thioredoxin-like_sf"/>
</dbReference>
<proteinExistence type="predicted"/>